<dbReference type="InterPro" id="IPR039455">
    <property type="entry name" value="EPFL"/>
</dbReference>
<gene>
    <name evidence="8" type="ORF">C1H46_033957</name>
</gene>
<organism evidence="8 9">
    <name type="scientific">Malus baccata</name>
    <name type="common">Siberian crab apple</name>
    <name type="synonym">Pyrus baccata</name>
    <dbReference type="NCBI Taxonomy" id="106549"/>
    <lineage>
        <taxon>Eukaryota</taxon>
        <taxon>Viridiplantae</taxon>
        <taxon>Streptophyta</taxon>
        <taxon>Embryophyta</taxon>
        <taxon>Tracheophyta</taxon>
        <taxon>Spermatophyta</taxon>
        <taxon>Magnoliopsida</taxon>
        <taxon>eudicotyledons</taxon>
        <taxon>Gunneridae</taxon>
        <taxon>Pentapetalae</taxon>
        <taxon>rosids</taxon>
        <taxon>fabids</taxon>
        <taxon>Rosales</taxon>
        <taxon>Rosaceae</taxon>
        <taxon>Amygdaloideae</taxon>
        <taxon>Maleae</taxon>
        <taxon>Malus</taxon>
    </lineage>
</organism>
<proteinExistence type="inferred from homology"/>
<dbReference type="GO" id="GO:0005576">
    <property type="term" value="C:extracellular region"/>
    <property type="evidence" value="ECO:0007669"/>
    <property type="project" value="UniProtKB-SubCell"/>
</dbReference>
<dbReference type="Pfam" id="PF17181">
    <property type="entry name" value="EPF"/>
    <property type="match status" value="1"/>
</dbReference>
<evidence type="ECO:0000313" key="9">
    <source>
        <dbReference type="Proteomes" id="UP000315295"/>
    </source>
</evidence>
<dbReference type="Proteomes" id="UP000315295">
    <property type="component" value="Unassembled WGS sequence"/>
</dbReference>
<accession>A0A540L1Y3</accession>
<keyword evidence="5" id="KW-0732">Signal</keyword>
<keyword evidence="6" id="KW-1015">Disulfide bond</keyword>
<evidence type="ECO:0000256" key="6">
    <source>
        <dbReference type="ARBA" id="ARBA00023157"/>
    </source>
</evidence>
<evidence type="ECO:0000313" key="8">
    <source>
        <dbReference type="EMBL" id="TQD80494.1"/>
    </source>
</evidence>
<dbReference type="PANTHER" id="PTHR33109">
    <property type="entry name" value="EPIDERMAL PATTERNING FACTOR-LIKE PROTEIN 4"/>
    <property type="match status" value="1"/>
</dbReference>
<comment type="subcellular location">
    <subcellularLocation>
        <location evidence="1 7">Secreted</location>
    </subcellularLocation>
</comment>
<dbReference type="AlphaFoldDB" id="A0A540L1Y3"/>
<evidence type="ECO:0000256" key="3">
    <source>
        <dbReference type="ARBA" id="ARBA00022473"/>
    </source>
</evidence>
<comment type="caution">
    <text evidence="8">The sequence shown here is derived from an EMBL/GenBank/DDBJ whole genome shotgun (WGS) entry which is preliminary data.</text>
</comment>
<evidence type="ECO:0000256" key="5">
    <source>
        <dbReference type="ARBA" id="ARBA00022729"/>
    </source>
</evidence>
<reference evidence="8 9" key="1">
    <citation type="journal article" date="2019" name="G3 (Bethesda)">
        <title>Sequencing of a Wild Apple (Malus baccata) Genome Unravels the Differences Between Cultivated and Wild Apple Species Regarding Disease Resistance and Cold Tolerance.</title>
        <authorList>
            <person name="Chen X."/>
        </authorList>
    </citation>
    <scope>NUCLEOTIDE SEQUENCE [LARGE SCALE GENOMIC DNA]</scope>
    <source>
        <strain evidence="9">cv. Shandingzi</strain>
        <tissue evidence="8">Leaves</tissue>
    </source>
</reference>
<dbReference type="EMBL" id="VIEB01000806">
    <property type="protein sequence ID" value="TQD80494.1"/>
    <property type="molecule type" value="Genomic_DNA"/>
</dbReference>
<keyword evidence="4 7" id="KW-0964">Secreted</keyword>
<comment type="similarity">
    <text evidence="2 7">Belongs to the plant cysteine rich small secretory peptide family. Epidermal patterning factor subfamily.</text>
</comment>
<keyword evidence="9" id="KW-1185">Reference proteome</keyword>
<dbReference type="PANTHER" id="PTHR33109:SF7">
    <property type="entry name" value="EPIDERMAL PATTERNING FACTOR-LIKE PROTEIN 2"/>
    <property type="match status" value="1"/>
</dbReference>
<evidence type="ECO:0000256" key="1">
    <source>
        <dbReference type="ARBA" id="ARBA00004613"/>
    </source>
</evidence>
<name>A0A540L1Y3_MALBA</name>
<dbReference type="STRING" id="106549.A0A540L1Y3"/>
<evidence type="ECO:0000256" key="7">
    <source>
        <dbReference type="RuleBase" id="RU367102"/>
    </source>
</evidence>
<evidence type="ECO:0000256" key="4">
    <source>
        <dbReference type="ARBA" id="ARBA00022525"/>
    </source>
</evidence>
<dbReference type="GO" id="GO:0010052">
    <property type="term" value="P:guard cell differentiation"/>
    <property type="evidence" value="ECO:0007669"/>
    <property type="project" value="UniProtKB-UniRule"/>
</dbReference>
<protein>
    <recommendedName>
        <fullName evidence="7">Epidermal patterning factor-like protein</fullName>
    </recommendedName>
</protein>
<keyword evidence="3 7" id="KW-0217">Developmental protein</keyword>
<comment type="function">
    <text evidence="7">Controls stomatal patterning.</text>
</comment>
<evidence type="ECO:0000256" key="2">
    <source>
        <dbReference type="ARBA" id="ARBA00008127"/>
    </source>
</evidence>
<sequence length="140" mass="15044">MGSSQDFIFCHRNRILCVSILLFLVSSSAHLIFLAEGGRTISGKQTEAAPARVLEENRAGVAVNARQIGSVPPLCERICSACGRCVAVQVPVAPQGNKMRSHGSSSSTSPMNVAYSRGDDITNYKPMSWKCKCGNLLFNP</sequence>